<gene>
    <name evidence="2" type="ORF">AB6A40_011375</name>
</gene>
<sequence>MTFSCDIECDLSGKPVRTSGIVSIIIDRQSMEHNSTASTTMFPDVIKWQRLYVMTPFRMTMVIVVGVLVLLLFNFIILSFYVSFKKKKLSNQILKPTRPLTTLHAFNPT</sequence>
<keyword evidence="1" id="KW-0472">Membrane</keyword>
<name>A0ABD6EXM8_9BILA</name>
<comment type="caution">
    <text evidence="2">The sequence shown here is derived from an EMBL/GenBank/DDBJ whole genome shotgun (WGS) entry which is preliminary data.</text>
</comment>
<dbReference type="Proteomes" id="UP001608902">
    <property type="component" value="Unassembled WGS sequence"/>
</dbReference>
<evidence type="ECO:0000256" key="1">
    <source>
        <dbReference type="SAM" id="Phobius"/>
    </source>
</evidence>
<keyword evidence="1" id="KW-0812">Transmembrane</keyword>
<dbReference type="AlphaFoldDB" id="A0ABD6EXM8"/>
<evidence type="ECO:0000313" key="2">
    <source>
        <dbReference type="EMBL" id="MFH4984666.1"/>
    </source>
</evidence>
<keyword evidence="1" id="KW-1133">Transmembrane helix</keyword>
<keyword evidence="3" id="KW-1185">Reference proteome</keyword>
<proteinExistence type="predicted"/>
<feature type="transmembrane region" description="Helical" evidence="1">
    <location>
        <begin position="61"/>
        <end position="84"/>
    </location>
</feature>
<accession>A0ABD6EXM8</accession>
<dbReference type="EMBL" id="JBGFUD010019944">
    <property type="protein sequence ID" value="MFH4984666.1"/>
    <property type="molecule type" value="Genomic_DNA"/>
</dbReference>
<organism evidence="2 3">
    <name type="scientific">Gnathostoma spinigerum</name>
    <dbReference type="NCBI Taxonomy" id="75299"/>
    <lineage>
        <taxon>Eukaryota</taxon>
        <taxon>Metazoa</taxon>
        <taxon>Ecdysozoa</taxon>
        <taxon>Nematoda</taxon>
        <taxon>Chromadorea</taxon>
        <taxon>Rhabditida</taxon>
        <taxon>Spirurina</taxon>
        <taxon>Gnathostomatomorpha</taxon>
        <taxon>Gnathostomatoidea</taxon>
        <taxon>Gnathostomatidae</taxon>
        <taxon>Gnathostoma</taxon>
    </lineage>
</organism>
<protein>
    <submittedName>
        <fullName evidence="2">Uncharacterized protein</fullName>
    </submittedName>
</protein>
<reference evidence="2 3" key="1">
    <citation type="submission" date="2024-08" db="EMBL/GenBank/DDBJ databases">
        <title>Gnathostoma spinigerum genome.</title>
        <authorList>
            <person name="Gonzalez-Bertolin B."/>
            <person name="Monzon S."/>
            <person name="Zaballos A."/>
            <person name="Jimenez P."/>
            <person name="Dekumyoy P."/>
            <person name="Varona S."/>
            <person name="Cuesta I."/>
            <person name="Sumanam S."/>
            <person name="Adisakwattana P."/>
            <person name="Gasser R.B."/>
            <person name="Hernandez-Gonzalez A."/>
            <person name="Young N.D."/>
            <person name="Perteguer M.J."/>
        </authorList>
    </citation>
    <scope>NUCLEOTIDE SEQUENCE [LARGE SCALE GENOMIC DNA]</scope>
    <source>
        <strain evidence="2">AL3</strain>
        <tissue evidence="2">Liver</tissue>
    </source>
</reference>
<evidence type="ECO:0000313" key="3">
    <source>
        <dbReference type="Proteomes" id="UP001608902"/>
    </source>
</evidence>